<keyword evidence="3" id="KW-1185">Reference proteome</keyword>
<dbReference type="SUPFAM" id="SSF89447">
    <property type="entry name" value="AbrB/MazE/MraZ-like"/>
    <property type="match status" value="1"/>
</dbReference>
<gene>
    <name evidence="2" type="ORF">SAMN05444158_1842</name>
</gene>
<dbReference type="SMART" id="SM00966">
    <property type="entry name" value="SpoVT_AbrB"/>
    <property type="match status" value="1"/>
</dbReference>
<dbReference type="InterPro" id="IPR037914">
    <property type="entry name" value="SpoVT-AbrB_sf"/>
</dbReference>
<proteinExistence type="predicted"/>
<dbReference type="RefSeq" id="WP_100386825.1">
    <property type="nucleotide sequence ID" value="NZ_LT629750.1"/>
</dbReference>
<accession>A0A1H1RM32</accession>
<sequence>MQVAKWGNSLAIRLPAAVVAALGLKEGDEIEIHVADERELAVARKPGRSELLNRLRAFRGRLPSDFKFDRDDANAR</sequence>
<feature type="domain" description="SpoVT-AbrB" evidence="1">
    <location>
        <begin position="4"/>
        <end position="50"/>
    </location>
</feature>
<evidence type="ECO:0000259" key="1">
    <source>
        <dbReference type="SMART" id="SM00966"/>
    </source>
</evidence>
<dbReference type="Proteomes" id="UP000243904">
    <property type="component" value="Chromosome I"/>
</dbReference>
<evidence type="ECO:0000313" key="3">
    <source>
        <dbReference type="Proteomes" id="UP000243904"/>
    </source>
</evidence>
<dbReference type="EMBL" id="LT629750">
    <property type="protein sequence ID" value="SDS36765.1"/>
    <property type="molecule type" value="Genomic_DNA"/>
</dbReference>
<dbReference type="Gene3D" id="2.10.260.10">
    <property type="match status" value="1"/>
</dbReference>
<protein>
    <submittedName>
        <fullName evidence="2">Antitoxin MazE</fullName>
    </submittedName>
</protein>
<reference evidence="3" key="1">
    <citation type="submission" date="2016-10" db="EMBL/GenBank/DDBJ databases">
        <authorList>
            <person name="Varghese N."/>
            <person name="Submissions S."/>
        </authorList>
    </citation>
    <scope>NUCLEOTIDE SEQUENCE [LARGE SCALE GENOMIC DNA]</scope>
    <source>
        <strain evidence="3">GAS369</strain>
    </source>
</reference>
<evidence type="ECO:0000313" key="2">
    <source>
        <dbReference type="EMBL" id="SDS36765.1"/>
    </source>
</evidence>
<dbReference type="AlphaFoldDB" id="A0A1H1RM32"/>
<dbReference type="Pfam" id="PF04014">
    <property type="entry name" value="MazE_antitoxin"/>
    <property type="match status" value="1"/>
</dbReference>
<dbReference type="InterPro" id="IPR007159">
    <property type="entry name" value="SpoVT-AbrB_dom"/>
</dbReference>
<organism evidence="2 3">
    <name type="scientific">Bradyrhizobium canariense</name>
    <dbReference type="NCBI Taxonomy" id="255045"/>
    <lineage>
        <taxon>Bacteria</taxon>
        <taxon>Pseudomonadati</taxon>
        <taxon>Pseudomonadota</taxon>
        <taxon>Alphaproteobacteria</taxon>
        <taxon>Hyphomicrobiales</taxon>
        <taxon>Nitrobacteraceae</taxon>
        <taxon>Bradyrhizobium</taxon>
    </lineage>
</organism>
<name>A0A1H1RM32_9BRAD</name>
<dbReference type="GO" id="GO:0003677">
    <property type="term" value="F:DNA binding"/>
    <property type="evidence" value="ECO:0007669"/>
    <property type="project" value="InterPro"/>
</dbReference>